<dbReference type="GO" id="GO:0005737">
    <property type="term" value="C:cytoplasm"/>
    <property type="evidence" value="ECO:0007669"/>
    <property type="project" value="TreeGrafter"/>
</dbReference>
<dbReference type="InterPro" id="IPR004045">
    <property type="entry name" value="Glutathione_S-Trfase_N"/>
</dbReference>
<feature type="domain" description="GST C-terminal" evidence="2">
    <location>
        <begin position="128"/>
        <end position="270"/>
    </location>
</feature>
<evidence type="ECO:0000313" key="3">
    <source>
        <dbReference type="EMBL" id="SAI57929.1"/>
    </source>
</evidence>
<dbReference type="CDD" id="cd03038">
    <property type="entry name" value="GST_N_etherase_LigE"/>
    <property type="match status" value="1"/>
</dbReference>
<evidence type="ECO:0000259" key="1">
    <source>
        <dbReference type="PROSITE" id="PS50404"/>
    </source>
</evidence>
<dbReference type="Pfam" id="PF22041">
    <property type="entry name" value="GST_C_7"/>
    <property type="match status" value="1"/>
</dbReference>
<gene>
    <name evidence="3" type="primary">ligE</name>
    <name evidence="3" type="ORF">SAMEA1982600_05021</name>
</gene>
<feature type="domain" description="GST N-terminal" evidence="1">
    <location>
        <begin position="47"/>
        <end position="123"/>
    </location>
</feature>
<proteinExistence type="predicted"/>
<organism evidence="3 4">
    <name type="scientific">Bordetella ansorpii</name>
    <dbReference type="NCBI Taxonomy" id="288768"/>
    <lineage>
        <taxon>Bacteria</taxon>
        <taxon>Pseudomonadati</taxon>
        <taxon>Pseudomonadota</taxon>
        <taxon>Betaproteobacteria</taxon>
        <taxon>Burkholderiales</taxon>
        <taxon>Alcaligenaceae</taxon>
        <taxon>Bordetella</taxon>
    </lineage>
</organism>
<dbReference type="InterPro" id="IPR054416">
    <property type="entry name" value="GST_UstS-like_C"/>
</dbReference>
<reference evidence="3 4" key="1">
    <citation type="submission" date="2016-03" db="EMBL/GenBank/DDBJ databases">
        <authorList>
            <consortium name="Pathogen Informatics"/>
        </authorList>
    </citation>
    <scope>NUCLEOTIDE SEQUENCE [LARGE SCALE GENOMIC DNA]</scope>
    <source>
        <strain evidence="3 4">NCTC13364</strain>
    </source>
</reference>
<dbReference type="Gene3D" id="1.20.1050.10">
    <property type="match status" value="1"/>
</dbReference>
<dbReference type="InterPro" id="IPR036249">
    <property type="entry name" value="Thioredoxin-like_sf"/>
</dbReference>
<evidence type="ECO:0000313" key="4">
    <source>
        <dbReference type="Proteomes" id="UP000077037"/>
    </source>
</evidence>
<sequence length="270" mass="30315">METRDTTSVPGGLFKRPHPLLSLPDIPFKSGMNQETTVTEQLALYELAGADPEVRFSPHCWKTRMALAHKGLQAERLPWRFSDKARIAFTGQGLVPVLVHGEAWVNDSWRIACHLEEHYPDRPALFGGPQARALARFANSWADTALLPAVAKIIVADIPARLDAADRPYFVESREKRMGSLQALRAEQPAHLETLHRVLLPLRHTLREQPYLAGDAPAYADYAVFGMFMWARCVSPVELLREDDEAVRAWRERLLDAHGGMGRRAPRADG</sequence>
<dbReference type="PROSITE" id="PS50404">
    <property type="entry name" value="GST_NTER"/>
    <property type="match status" value="1"/>
</dbReference>
<evidence type="ECO:0000259" key="2">
    <source>
        <dbReference type="PROSITE" id="PS50405"/>
    </source>
</evidence>
<dbReference type="InterPro" id="IPR010987">
    <property type="entry name" value="Glutathione-S-Trfase_C-like"/>
</dbReference>
<dbReference type="InterPro" id="IPR050983">
    <property type="entry name" value="GST_Omega/HSP26"/>
</dbReference>
<dbReference type="SUPFAM" id="SSF47616">
    <property type="entry name" value="GST C-terminal domain-like"/>
    <property type="match status" value="1"/>
</dbReference>
<dbReference type="Pfam" id="PF13409">
    <property type="entry name" value="GST_N_2"/>
    <property type="match status" value="1"/>
</dbReference>
<dbReference type="InterPro" id="IPR036282">
    <property type="entry name" value="Glutathione-S-Trfase_C_sf"/>
</dbReference>
<dbReference type="SUPFAM" id="SSF52833">
    <property type="entry name" value="Thioredoxin-like"/>
    <property type="match status" value="1"/>
</dbReference>
<dbReference type="AlphaFoldDB" id="A0A157RKK5"/>
<dbReference type="Gene3D" id="3.40.30.10">
    <property type="entry name" value="Glutaredoxin"/>
    <property type="match status" value="1"/>
</dbReference>
<accession>A0A157RKK5</accession>
<dbReference type="PANTHER" id="PTHR43968:SF6">
    <property type="entry name" value="GLUTATHIONE S-TRANSFERASE OMEGA"/>
    <property type="match status" value="1"/>
</dbReference>
<dbReference type="PANTHER" id="PTHR43968">
    <property type="match status" value="1"/>
</dbReference>
<name>A0A157RKK5_9BORD</name>
<dbReference type="PROSITE" id="PS50405">
    <property type="entry name" value="GST_CTER"/>
    <property type="match status" value="1"/>
</dbReference>
<dbReference type="EMBL" id="FKBS01000029">
    <property type="protein sequence ID" value="SAI57929.1"/>
    <property type="molecule type" value="Genomic_DNA"/>
</dbReference>
<protein>
    <submittedName>
        <fullName evidence="3">Beta-aryl ether cleaving enzyme</fullName>
    </submittedName>
</protein>
<dbReference type="Proteomes" id="UP000077037">
    <property type="component" value="Unassembled WGS sequence"/>
</dbReference>